<dbReference type="Proteomes" id="UP000800040">
    <property type="component" value="Unassembled WGS sequence"/>
</dbReference>
<evidence type="ECO:0000313" key="2">
    <source>
        <dbReference type="Proteomes" id="UP000800040"/>
    </source>
</evidence>
<dbReference type="EMBL" id="ML975247">
    <property type="protein sequence ID" value="KAF1839044.1"/>
    <property type="molecule type" value="Genomic_DNA"/>
</dbReference>
<reference evidence="1" key="1">
    <citation type="submission" date="2020-01" db="EMBL/GenBank/DDBJ databases">
        <authorList>
            <consortium name="DOE Joint Genome Institute"/>
            <person name="Haridas S."/>
            <person name="Albert R."/>
            <person name="Binder M."/>
            <person name="Bloem J."/>
            <person name="Labutti K."/>
            <person name="Salamov A."/>
            <person name="Andreopoulos B."/>
            <person name="Baker S.E."/>
            <person name="Barry K."/>
            <person name="Bills G."/>
            <person name="Bluhm B.H."/>
            <person name="Cannon C."/>
            <person name="Castanera R."/>
            <person name="Culley D.E."/>
            <person name="Daum C."/>
            <person name="Ezra D."/>
            <person name="Gonzalez J.B."/>
            <person name="Henrissat B."/>
            <person name="Kuo A."/>
            <person name="Liang C."/>
            <person name="Lipzen A."/>
            <person name="Lutzoni F."/>
            <person name="Magnuson J."/>
            <person name="Mondo S."/>
            <person name="Nolan M."/>
            <person name="Ohm R."/>
            <person name="Pangilinan J."/>
            <person name="Park H.-J."/>
            <person name="Ramirez L."/>
            <person name="Alfaro M."/>
            <person name="Sun H."/>
            <person name="Tritt A."/>
            <person name="Yoshinaga Y."/>
            <person name="Zwiers L.-H."/>
            <person name="Turgeon B.G."/>
            <person name="Goodwin S.B."/>
            <person name="Spatafora J.W."/>
            <person name="Crous P.W."/>
            <person name="Grigoriev I.V."/>
        </authorList>
    </citation>
    <scope>NUCLEOTIDE SEQUENCE</scope>
    <source>
        <strain evidence="1">P77</strain>
    </source>
</reference>
<protein>
    <submittedName>
        <fullName evidence="1">Uncharacterized protein</fullName>
    </submittedName>
</protein>
<sequence length="171" mass="19094">MSQLPHLPRELIDTIISSFISLHDHDPAYQWTQLQHITHHHRSQIEQHFRASWLPHLRLIVQDPGMLVSGHEVYIGFGLAKSGIEPADSQSGNDTVRFTVDVQGPQSLIRPNRTESGGADEPIGYPDVKFFVVFGEGVLNKGYAGGGISNEICIPSRTINVEPRPWEINLN</sequence>
<organism evidence="1 2">
    <name type="scientific">Decorospora gaudefroyi</name>
    <dbReference type="NCBI Taxonomy" id="184978"/>
    <lineage>
        <taxon>Eukaryota</taxon>
        <taxon>Fungi</taxon>
        <taxon>Dikarya</taxon>
        <taxon>Ascomycota</taxon>
        <taxon>Pezizomycotina</taxon>
        <taxon>Dothideomycetes</taxon>
        <taxon>Pleosporomycetidae</taxon>
        <taxon>Pleosporales</taxon>
        <taxon>Pleosporineae</taxon>
        <taxon>Pleosporaceae</taxon>
        <taxon>Decorospora</taxon>
    </lineage>
</organism>
<keyword evidence="2" id="KW-1185">Reference proteome</keyword>
<dbReference type="OrthoDB" id="2997776at2759"/>
<dbReference type="AlphaFoldDB" id="A0A6A5KWJ1"/>
<evidence type="ECO:0000313" key="1">
    <source>
        <dbReference type="EMBL" id="KAF1839044.1"/>
    </source>
</evidence>
<name>A0A6A5KWJ1_9PLEO</name>
<accession>A0A6A5KWJ1</accession>
<proteinExistence type="predicted"/>
<gene>
    <name evidence="1" type="ORF">BDW02DRAFT_274263</name>
</gene>